<feature type="region of interest" description="Disordered" evidence="1">
    <location>
        <begin position="63"/>
        <end position="129"/>
    </location>
</feature>
<feature type="transmembrane region" description="Helical" evidence="2">
    <location>
        <begin position="324"/>
        <end position="346"/>
    </location>
</feature>
<feature type="compositionally biased region" description="Basic and acidic residues" evidence="1">
    <location>
        <begin position="95"/>
        <end position="108"/>
    </location>
</feature>
<evidence type="ECO:0000256" key="1">
    <source>
        <dbReference type="SAM" id="MobiDB-lite"/>
    </source>
</evidence>
<gene>
    <name evidence="3" type="ORF">PENANT_c034G09455</name>
</gene>
<dbReference type="PANTHER" id="PTHR41807">
    <property type="entry name" value="GLUTATHIONE TRANSFERASE 3"/>
    <property type="match status" value="1"/>
</dbReference>
<protein>
    <submittedName>
        <fullName evidence="3">Uncharacterized protein</fullName>
    </submittedName>
</protein>
<evidence type="ECO:0000256" key="2">
    <source>
        <dbReference type="SAM" id="Phobius"/>
    </source>
</evidence>
<evidence type="ECO:0000313" key="4">
    <source>
        <dbReference type="Proteomes" id="UP000191672"/>
    </source>
</evidence>
<keyword evidence="2" id="KW-0472">Membrane</keyword>
<organism evidence="3 4">
    <name type="scientific">Penicillium antarcticum</name>
    <dbReference type="NCBI Taxonomy" id="416450"/>
    <lineage>
        <taxon>Eukaryota</taxon>
        <taxon>Fungi</taxon>
        <taxon>Dikarya</taxon>
        <taxon>Ascomycota</taxon>
        <taxon>Pezizomycotina</taxon>
        <taxon>Eurotiomycetes</taxon>
        <taxon>Eurotiomycetidae</taxon>
        <taxon>Eurotiales</taxon>
        <taxon>Aspergillaceae</taxon>
        <taxon>Penicillium</taxon>
    </lineage>
</organism>
<keyword evidence="2" id="KW-0812">Transmembrane</keyword>
<dbReference type="InterPro" id="IPR038872">
    <property type="entry name" value="Put_GTT3"/>
</dbReference>
<keyword evidence="2" id="KW-1133">Transmembrane helix</keyword>
<dbReference type="GO" id="GO:0016020">
    <property type="term" value="C:membrane"/>
    <property type="evidence" value="ECO:0007669"/>
    <property type="project" value="TreeGrafter"/>
</dbReference>
<sequence length="353" mass="38585">MSSALPYLKSLKKGDLVEFAETTDLDGANGYNKMDLAVALDNHLQENSSIFGGVKSLSEYYSRLASPPRRGSPVKRESKPQTPGPAKTPSRRASSKKEAKQVKEKKEDTSEDGEDMTATPSVRLPSRRASRAAPITDLQNSLPMPPSPAVVTDVIDRQANRVREGLEDAWTSMGVLDRCHTVRESLSSLKAIEIMVLLLEGGSVVKELVPIRYLTTTPPVQAAQIPAIPIRVPDLFVLLTGAFWAPFSLWLISCLVLPLMAAYFINLSWQASTPVRKTRSSPNLAQFDPLTFNIAKALLVYIIFGNDFKFWGIFSTFALRKISASVPGGIFGLYTGTAVGTIGSLYEAILRHS</sequence>
<name>A0A1V6PUC4_9EURO</name>
<dbReference type="EMBL" id="MDYN01000034">
    <property type="protein sequence ID" value="OQD80575.1"/>
    <property type="molecule type" value="Genomic_DNA"/>
</dbReference>
<keyword evidence="4" id="KW-1185">Reference proteome</keyword>
<evidence type="ECO:0000313" key="3">
    <source>
        <dbReference type="EMBL" id="OQD80575.1"/>
    </source>
</evidence>
<proteinExistence type="predicted"/>
<accession>A0A1V6PUC4</accession>
<dbReference type="AlphaFoldDB" id="A0A1V6PUC4"/>
<comment type="caution">
    <text evidence="3">The sequence shown here is derived from an EMBL/GenBank/DDBJ whole genome shotgun (WGS) entry which is preliminary data.</text>
</comment>
<dbReference type="PANTHER" id="PTHR41807:SF1">
    <property type="entry name" value="GLUTATHIONE TRANSFERASE 3"/>
    <property type="match status" value="1"/>
</dbReference>
<dbReference type="STRING" id="416450.A0A1V6PUC4"/>
<dbReference type="Proteomes" id="UP000191672">
    <property type="component" value="Unassembled WGS sequence"/>
</dbReference>
<reference evidence="4" key="1">
    <citation type="journal article" date="2017" name="Nat. Microbiol.">
        <title>Global analysis of biosynthetic gene clusters reveals vast potential of secondary metabolite production in Penicillium species.</title>
        <authorList>
            <person name="Nielsen J.C."/>
            <person name="Grijseels S."/>
            <person name="Prigent S."/>
            <person name="Ji B."/>
            <person name="Dainat J."/>
            <person name="Nielsen K.F."/>
            <person name="Frisvad J.C."/>
            <person name="Workman M."/>
            <person name="Nielsen J."/>
        </authorList>
    </citation>
    <scope>NUCLEOTIDE SEQUENCE [LARGE SCALE GENOMIC DNA]</scope>
    <source>
        <strain evidence="4">IBT 31811</strain>
    </source>
</reference>
<feature type="transmembrane region" description="Helical" evidence="2">
    <location>
        <begin position="243"/>
        <end position="266"/>
    </location>
</feature>